<name>A0A7J7J2B1_BUGNE</name>
<protein>
    <submittedName>
        <fullName evidence="2">Uncharacterized protein</fullName>
    </submittedName>
</protein>
<keyword evidence="3" id="KW-1185">Reference proteome</keyword>
<gene>
    <name evidence="2" type="ORF">EB796_021420</name>
</gene>
<feature type="compositionally biased region" description="Basic and acidic residues" evidence="1">
    <location>
        <begin position="93"/>
        <end position="112"/>
    </location>
</feature>
<feature type="compositionally biased region" description="Low complexity" evidence="1">
    <location>
        <begin position="57"/>
        <end position="85"/>
    </location>
</feature>
<evidence type="ECO:0000256" key="1">
    <source>
        <dbReference type="SAM" id="MobiDB-lite"/>
    </source>
</evidence>
<feature type="region of interest" description="Disordered" evidence="1">
    <location>
        <begin position="44"/>
        <end position="165"/>
    </location>
</feature>
<comment type="caution">
    <text evidence="2">The sequence shown here is derived from an EMBL/GenBank/DDBJ whole genome shotgun (WGS) entry which is preliminary data.</text>
</comment>
<proteinExistence type="predicted"/>
<sequence length="524" mass="57602">MAGANDKLAVLICPATECQNEIEQESDGTYPACCEECVIKKPVLGVSEHPPTDKPPVAGSSASSADKSVDSASNSPNGSTSPPTGEQAPAAESNERQHSTVHHVNEMGDKGGKTIGGIQPQFGSQATPEGTVSRHSGSKSYAAVTKGNVPPEKQSKSSDVPKDGEDKAFKELKDRIEAAARVMSKENVTLAGTEKKNLEAMVKKLENLPTSSKKKANKKRGAPLATMKQQDGVWKGNCSVPKVYRNLIEYKYFVKIKGEKLGEFEDLVGEGNRYLSNLPEGGDPVTVYDGGIVLKNKSGIVTKFVSLFSSKESPNRKAGFDPMLPNWVEEVWKGSDIDRLGKWVNQVKERQLYVLSGWDPRPGYKESSQKDVDQNNPDIAASVLSMIGLIDISQAVLASEEKAYFFKDISKLAENTANYVPTGKDWPPSVKKQISAMTQSSLRSYSSSLMHTSKLLYQESDCNWLLLIPFIHVLNLQETQDMYDGNKYHDPKWWGTDGFDQDVQTVKQRSKQFVLYLQLIDARI</sequence>
<dbReference type="AlphaFoldDB" id="A0A7J7J2B1"/>
<reference evidence="2" key="1">
    <citation type="submission" date="2020-06" db="EMBL/GenBank/DDBJ databases">
        <title>Draft genome of Bugula neritina, a colonial animal packing powerful symbionts and potential medicines.</title>
        <authorList>
            <person name="Rayko M."/>
        </authorList>
    </citation>
    <scope>NUCLEOTIDE SEQUENCE [LARGE SCALE GENOMIC DNA]</scope>
    <source>
        <strain evidence="2">Kwan_BN1</strain>
    </source>
</reference>
<dbReference type="Proteomes" id="UP000593567">
    <property type="component" value="Unassembled WGS sequence"/>
</dbReference>
<evidence type="ECO:0000313" key="3">
    <source>
        <dbReference type="Proteomes" id="UP000593567"/>
    </source>
</evidence>
<evidence type="ECO:0000313" key="2">
    <source>
        <dbReference type="EMBL" id="KAF6020289.1"/>
    </source>
</evidence>
<accession>A0A7J7J2B1</accession>
<feature type="compositionally biased region" description="Polar residues" evidence="1">
    <location>
        <begin position="121"/>
        <end position="139"/>
    </location>
</feature>
<feature type="compositionally biased region" description="Basic and acidic residues" evidence="1">
    <location>
        <begin position="153"/>
        <end position="165"/>
    </location>
</feature>
<organism evidence="2 3">
    <name type="scientific">Bugula neritina</name>
    <name type="common">Brown bryozoan</name>
    <name type="synonym">Sertularia neritina</name>
    <dbReference type="NCBI Taxonomy" id="10212"/>
    <lineage>
        <taxon>Eukaryota</taxon>
        <taxon>Metazoa</taxon>
        <taxon>Spiralia</taxon>
        <taxon>Lophotrochozoa</taxon>
        <taxon>Bryozoa</taxon>
        <taxon>Gymnolaemata</taxon>
        <taxon>Cheilostomatida</taxon>
        <taxon>Flustrina</taxon>
        <taxon>Buguloidea</taxon>
        <taxon>Bugulidae</taxon>
        <taxon>Bugula</taxon>
    </lineage>
</organism>
<dbReference type="EMBL" id="VXIV02003183">
    <property type="protein sequence ID" value="KAF6020289.1"/>
    <property type="molecule type" value="Genomic_DNA"/>
</dbReference>